<keyword evidence="2" id="KW-1185">Reference proteome</keyword>
<comment type="caution">
    <text evidence="1">The sequence shown here is derived from an EMBL/GenBank/DDBJ whole genome shotgun (WGS) entry which is preliminary data.</text>
</comment>
<dbReference type="EMBL" id="JAWDIP010000003">
    <property type="protein sequence ID" value="MDY0394808.1"/>
    <property type="molecule type" value="Genomic_DNA"/>
</dbReference>
<protein>
    <recommendedName>
        <fullName evidence="3">Phage protein</fullName>
    </recommendedName>
</protein>
<organism evidence="1 2">
    <name type="scientific">Tigheibacillus halophilus</name>
    <dbReference type="NCBI Taxonomy" id="361280"/>
    <lineage>
        <taxon>Bacteria</taxon>
        <taxon>Bacillati</taxon>
        <taxon>Bacillota</taxon>
        <taxon>Bacilli</taxon>
        <taxon>Bacillales</taxon>
        <taxon>Bacillaceae</taxon>
        <taxon>Tigheibacillus</taxon>
    </lineage>
</organism>
<proteinExistence type="predicted"/>
<dbReference type="Pfam" id="PF26325">
    <property type="entry name" value="YhjD"/>
    <property type="match status" value="1"/>
</dbReference>
<sequence length="148" mass="17697">MQTYWNVQQTIYTKGIRMINFPEEDAKILKKHLFLSKAIEQIEEDKAHFEDAPLKINELYVEMLDRMLTTAKDERRELTKTMQDNNLKYVFRDEDRLFTGYEFFSNGKHKEVRYFNPMILKHTKDIVAELMYKYGGGDNMSDPKPPVF</sequence>
<evidence type="ECO:0008006" key="3">
    <source>
        <dbReference type="Google" id="ProtNLM"/>
    </source>
</evidence>
<gene>
    <name evidence="1" type="ORF">RWE15_10480</name>
</gene>
<dbReference type="Proteomes" id="UP001281447">
    <property type="component" value="Unassembled WGS sequence"/>
</dbReference>
<accession>A0ABU5C652</accession>
<name>A0ABU5C652_9BACI</name>
<reference evidence="1 2" key="1">
    <citation type="submission" date="2023-10" db="EMBL/GenBank/DDBJ databases">
        <title>Virgibacillus halophilus 5B73C genome.</title>
        <authorList>
            <person name="Miliotis G."/>
            <person name="Sengupta P."/>
            <person name="Hameed A."/>
            <person name="Chuvochina M."/>
            <person name="Mcdonagh F."/>
            <person name="Simpson A.C."/>
            <person name="Singh N.K."/>
            <person name="Rekha P.D."/>
            <person name="Raman K."/>
            <person name="Hugenholtz P."/>
            <person name="Venkateswaran K."/>
        </authorList>
    </citation>
    <scope>NUCLEOTIDE SEQUENCE [LARGE SCALE GENOMIC DNA]</scope>
    <source>
        <strain evidence="1 2">5B73C</strain>
    </source>
</reference>
<dbReference type="InterPro" id="IPR058600">
    <property type="entry name" value="YhjD-like"/>
</dbReference>
<evidence type="ECO:0000313" key="1">
    <source>
        <dbReference type="EMBL" id="MDY0394808.1"/>
    </source>
</evidence>
<evidence type="ECO:0000313" key="2">
    <source>
        <dbReference type="Proteomes" id="UP001281447"/>
    </source>
</evidence>